<dbReference type="InterPro" id="IPR035992">
    <property type="entry name" value="Ricin_B-like_lectins"/>
</dbReference>
<reference evidence="2" key="1">
    <citation type="submission" date="2021-01" db="EMBL/GenBank/DDBJ databases">
        <authorList>
            <consortium name="Aspergillus puulaauensis MK2 genome sequencing consortium"/>
            <person name="Kazuki M."/>
            <person name="Futagami T."/>
        </authorList>
    </citation>
    <scope>NUCLEOTIDE SEQUENCE</scope>
    <source>
        <strain evidence="2">MK2</strain>
    </source>
</reference>
<evidence type="ECO:0008006" key="4">
    <source>
        <dbReference type="Google" id="ProtNLM"/>
    </source>
</evidence>
<dbReference type="RefSeq" id="XP_041559912.1">
    <property type="nucleotide sequence ID" value="XM_041694042.1"/>
</dbReference>
<dbReference type="KEGG" id="apuu:APUU_60766S"/>
<sequence>MKTALALGALAALCQSVLALTEGTYTIGAASLLADEVLGDEGEVGVPLTFSFANGSPFQKWSFATKGSEREFAIQNASGGYINCGVELGTPCVSGTEEQVYIVEEIQGNGYELVSKQTGYFLRTVKGALQLAEYNNNSDEKFILTPA</sequence>
<protein>
    <recommendedName>
        <fullName evidence="4">Ricin B lectin domain-containing protein</fullName>
    </recommendedName>
</protein>
<dbReference type="EMBL" id="AP024448">
    <property type="protein sequence ID" value="BCS27718.1"/>
    <property type="molecule type" value="Genomic_DNA"/>
</dbReference>
<dbReference type="Gene3D" id="2.80.10.50">
    <property type="match status" value="1"/>
</dbReference>
<evidence type="ECO:0000313" key="3">
    <source>
        <dbReference type="Proteomes" id="UP000654913"/>
    </source>
</evidence>
<dbReference type="SUPFAM" id="SSF50370">
    <property type="entry name" value="Ricin B-like lectins"/>
    <property type="match status" value="1"/>
</dbReference>
<dbReference type="CDD" id="cd00161">
    <property type="entry name" value="beta-trefoil_Ricin-like"/>
    <property type="match status" value="1"/>
</dbReference>
<feature type="chain" id="PRO_5031488046" description="Ricin B lectin domain-containing protein" evidence="1">
    <location>
        <begin position="20"/>
        <end position="147"/>
    </location>
</feature>
<dbReference type="AlphaFoldDB" id="A0A7R7XVL9"/>
<organism evidence="2 3">
    <name type="scientific">Aspergillus puulaauensis</name>
    <dbReference type="NCBI Taxonomy" id="1220207"/>
    <lineage>
        <taxon>Eukaryota</taxon>
        <taxon>Fungi</taxon>
        <taxon>Dikarya</taxon>
        <taxon>Ascomycota</taxon>
        <taxon>Pezizomycotina</taxon>
        <taxon>Eurotiomycetes</taxon>
        <taxon>Eurotiomycetidae</taxon>
        <taxon>Eurotiales</taxon>
        <taxon>Aspergillaceae</taxon>
        <taxon>Aspergillus</taxon>
    </lineage>
</organism>
<proteinExistence type="predicted"/>
<dbReference type="OrthoDB" id="4490284at2759"/>
<gene>
    <name evidence="2" type="ORF">APUU_60766S</name>
</gene>
<keyword evidence="3" id="KW-1185">Reference proteome</keyword>
<keyword evidence="1" id="KW-0732">Signal</keyword>
<dbReference type="GeneID" id="64977723"/>
<reference evidence="2" key="2">
    <citation type="submission" date="2021-02" db="EMBL/GenBank/DDBJ databases">
        <title>Aspergillus puulaauensis MK2 genome sequence.</title>
        <authorList>
            <person name="Futagami T."/>
            <person name="Mori K."/>
            <person name="Kadooka C."/>
            <person name="Tanaka T."/>
        </authorList>
    </citation>
    <scope>NUCLEOTIDE SEQUENCE</scope>
    <source>
        <strain evidence="2">MK2</strain>
    </source>
</reference>
<accession>A0A7R7XVL9</accession>
<evidence type="ECO:0000256" key="1">
    <source>
        <dbReference type="SAM" id="SignalP"/>
    </source>
</evidence>
<dbReference type="Proteomes" id="UP000654913">
    <property type="component" value="Chromosome 6"/>
</dbReference>
<name>A0A7R7XVL9_9EURO</name>
<feature type="signal peptide" evidence="1">
    <location>
        <begin position="1"/>
        <end position="19"/>
    </location>
</feature>
<evidence type="ECO:0000313" key="2">
    <source>
        <dbReference type="EMBL" id="BCS27718.1"/>
    </source>
</evidence>